<proteinExistence type="predicted"/>
<dbReference type="Proteomes" id="UP000310200">
    <property type="component" value="Unassembled WGS sequence"/>
</dbReference>
<comment type="caution">
    <text evidence="2">The sequence shown here is derived from an EMBL/GenBank/DDBJ whole genome shotgun (WGS) entry which is preliminary data.</text>
</comment>
<protein>
    <submittedName>
        <fullName evidence="2">Uncharacterized protein</fullName>
    </submittedName>
</protein>
<keyword evidence="3" id="KW-1185">Reference proteome</keyword>
<dbReference type="EMBL" id="QBLH01001859">
    <property type="protein sequence ID" value="TGZ50830.1"/>
    <property type="molecule type" value="Genomic_DNA"/>
</dbReference>
<sequence length="184" mass="21459">MKRGKGSKRGRQKRGRYDRQREREGKEIENSVGERTKGNVSSVILNAVAISRIRRESLENRRHQDCRSARGFGRIQLKYRRLTNAVPRAPLLTCATLHNAVRVRGCWAGIFAKRSREKSRVDEDFAKYICDNDRRYRYYRQAARSETFRKSLVHLSWPPATGFPSPFGHARVDARHCPEEFIAR</sequence>
<gene>
    <name evidence="2" type="ORF">DBV15_01796</name>
</gene>
<reference evidence="2 3" key="1">
    <citation type="journal article" date="2019" name="Philos. Trans. R. Soc. Lond., B, Biol. Sci.">
        <title>Ant behaviour and brain gene expression of defending hosts depend on the ecological success of the intruding social parasite.</title>
        <authorList>
            <person name="Kaur R."/>
            <person name="Stoldt M."/>
            <person name="Jongepier E."/>
            <person name="Feldmeyer B."/>
            <person name="Menzel F."/>
            <person name="Bornberg-Bauer E."/>
            <person name="Foitzik S."/>
        </authorList>
    </citation>
    <scope>NUCLEOTIDE SEQUENCE [LARGE SCALE GENOMIC DNA]</scope>
    <source>
        <tissue evidence="2">Whole body</tissue>
    </source>
</reference>
<evidence type="ECO:0000256" key="1">
    <source>
        <dbReference type="SAM" id="MobiDB-lite"/>
    </source>
</evidence>
<dbReference type="AlphaFoldDB" id="A0A4S2KMT7"/>
<feature type="compositionally biased region" description="Basic residues" evidence="1">
    <location>
        <begin position="1"/>
        <end position="14"/>
    </location>
</feature>
<evidence type="ECO:0000313" key="2">
    <source>
        <dbReference type="EMBL" id="TGZ50830.1"/>
    </source>
</evidence>
<organism evidence="2 3">
    <name type="scientific">Temnothorax longispinosus</name>
    <dbReference type="NCBI Taxonomy" id="300112"/>
    <lineage>
        <taxon>Eukaryota</taxon>
        <taxon>Metazoa</taxon>
        <taxon>Ecdysozoa</taxon>
        <taxon>Arthropoda</taxon>
        <taxon>Hexapoda</taxon>
        <taxon>Insecta</taxon>
        <taxon>Pterygota</taxon>
        <taxon>Neoptera</taxon>
        <taxon>Endopterygota</taxon>
        <taxon>Hymenoptera</taxon>
        <taxon>Apocrita</taxon>
        <taxon>Aculeata</taxon>
        <taxon>Formicoidea</taxon>
        <taxon>Formicidae</taxon>
        <taxon>Myrmicinae</taxon>
        <taxon>Temnothorax</taxon>
    </lineage>
</organism>
<feature type="region of interest" description="Disordered" evidence="1">
    <location>
        <begin position="1"/>
        <end position="34"/>
    </location>
</feature>
<name>A0A4S2KMT7_9HYME</name>
<accession>A0A4S2KMT7</accession>
<feature type="compositionally biased region" description="Basic and acidic residues" evidence="1">
    <location>
        <begin position="15"/>
        <end position="34"/>
    </location>
</feature>
<evidence type="ECO:0000313" key="3">
    <source>
        <dbReference type="Proteomes" id="UP000310200"/>
    </source>
</evidence>